<evidence type="ECO:0000313" key="2">
    <source>
        <dbReference type="EMBL" id="OEJ34236.1"/>
    </source>
</evidence>
<dbReference type="STRING" id="36818.BGK67_25445"/>
<sequence length="182" mass="19191">MPDALVGRHEPELCRALADGGKPPQRIVPAVRLDAAQAKDPAGALEYARGLRREFGGARGLRFGMVKVFLDGVGEDPAQTAAPLEPYLDGEGRPTENRGELSTSAADHGLLTAAFNRSGRSLPRRPPGSPPGQAAGRSDADRPKVQVGQTITNGITRPAAPLWELTVGNTRSAYPARSTSHI</sequence>
<name>A0A1E5PXJ7_9ACTN</name>
<evidence type="ECO:0000256" key="1">
    <source>
        <dbReference type="SAM" id="MobiDB-lite"/>
    </source>
</evidence>
<feature type="compositionally biased region" description="Basic and acidic residues" evidence="1">
    <location>
        <begin position="90"/>
        <end position="99"/>
    </location>
</feature>
<protein>
    <submittedName>
        <fullName evidence="2">Uncharacterized protein</fullName>
    </submittedName>
</protein>
<comment type="caution">
    <text evidence="2">The sequence shown here is derived from an EMBL/GenBank/DDBJ whole genome shotgun (WGS) entry which is preliminary data.</text>
</comment>
<dbReference type="AlphaFoldDB" id="A0A1E5PXJ7"/>
<dbReference type="EMBL" id="MEHK01000001">
    <property type="protein sequence ID" value="OEJ34236.1"/>
    <property type="molecule type" value="Genomic_DNA"/>
</dbReference>
<keyword evidence="3" id="KW-1185">Reference proteome</keyword>
<gene>
    <name evidence="2" type="ORF">BGK67_25445</name>
</gene>
<dbReference type="Proteomes" id="UP000095705">
    <property type="component" value="Unassembled WGS sequence"/>
</dbReference>
<evidence type="ECO:0000313" key="3">
    <source>
        <dbReference type="Proteomes" id="UP000095705"/>
    </source>
</evidence>
<organism evidence="2 3">
    <name type="scientific">Streptomyces subrutilus</name>
    <dbReference type="NCBI Taxonomy" id="36818"/>
    <lineage>
        <taxon>Bacteria</taxon>
        <taxon>Bacillati</taxon>
        <taxon>Actinomycetota</taxon>
        <taxon>Actinomycetes</taxon>
        <taxon>Kitasatosporales</taxon>
        <taxon>Streptomycetaceae</taxon>
        <taxon>Streptomyces</taxon>
    </lineage>
</organism>
<reference evidence="2 3" key="1">
    <citation type="submission" date="2016-08" db="EMBL/GenBank/DDBJ databases">
        <title>The complete genome of Streptomyces subrutilus 10-1-1.</title>
        <authorList>
            <person name="Chen X."/>
        </authorList>
    </citation>
    <scope>NUCLEOTIDE SEQUENCE [LARGE SCALE GENOMIC DNA]</scope>
    <source>
        <strain evidence="2 3">10-1-1</strain>
    </source>
</reference>
<accession>A0A1E5PXJ7</accession>
<proteinExistence type="predicted"/>
<feature type="region of interest" description="Disordered" evidence="1">
    <location>
        <begin position="77"/>
        <end position="153"/>
    </location>
</feature>
<dbReference type="Gene3D" id="3.20.20.140">
    <property type="entry name" value="Metal-dependent hydrolases"/>
    <property type="match status" value="1"/>
</dbReference>